<reference evidence="3" key="1">
    <citation type="journal article" date="2019" name="Int. J. Syst. Evol. Microbiol.">
        <title>The Global Catalogue of Microorganisms (GCM) 10K type strain sequencing project: providing services to taxonomists for standard genome sequencing and annotation.</title>
        <authorList>
            <consortium name="The Broad Institute Genomics Platform"/>
            <consortium name="The Broad Institute Genome Sequencing Center for Infectious Disease"/>
            <person name="Wu L."/>
            <person name="Ma J."/>
        </authorList>
    </citation>
    <scope>NUCLEOTIDE SEQUENCE [LARGE SCALE GENOMIC DNA]</scope>
    <source>
        <strain evidence="3">JCM 16545</strain>
    </source>
</reference>
<keyword evidence="3" id="KW-1185">Reference proteome</keyword>
<dbReference type="InterPro" id="IPR025411">
    <property type="entry name" value="DUF4136"/>
</dbReference>
<evidence type="ECO:0000313" key="3">
    <source>
        <dbReference type="Proteomes" id="UP001597369"/>
    </source>
</evidence>
<organism evidence="2 3">
    <name type="scientific">Pontibacter silvestris</name>
    <dbReference type="NCBI Taxonomy" id="2305183"/>
    <lineage>
        <taxon>Bacteria</taxon>
        <taxon>Pseudomonadati</taxon>
        <taxon>Bacteroidota</taxon>
        <taxon>Cytophagia</taxon>
        <taxon>Cytophagales</taxon>
        <taxon>Hymenobacteraceae</taxon>
        <taxon>Pontibacter</taxon>
    </lineage>
</organism>
<evidence type="ECO:0000313" key="2">
    <source>
        <dbReference type="EMBL" id="MFD2068782.1"/>
    </source>
</evidence>
<evidence type="ECO:0000259" key="1">
    <source>
        <dbReference type="Pfam" id="PF13590"/>
    </source>
</evidence>
<gene>
    <name evidence="2" type="ORF">ACFSKU_17965</name>
</gene>
<sequence>MKPSHQKNISRLSSLLLLLTLFILISSCTPILNVQSSYDYSVNFDKFRTYGWYQVETPVTRADPEYDTSIDQQIKAAVESELVRNGMLPSDVNAPDLLIAYDIALEPRPDQVNNSTPSTNFGFGYSYWYGYRYSYSPAGVSDFRNIQEYPMGALVIDLIDANTNELVWRGWAEADIDPIGIQERDLNRVVANIMSQYPPVPNLRR</sequence>
<protein>
    <submittedName>
        <fullName evidence="2">DUF4136 domain-containing protein</fullName>
    </submittedName>
</protein>
<name>A0ABW4X2F0_9BACT</name>
<dbReference type="Gene3D" id="3.30.160.670">
    <property type="match status" value="1"/>
</dbReference>
<dbReference type="PROSITE" id="PS51257">
    <property type="entry name" value="PROKAR_LIPOPROTEIN"/>
    <property type="match status" value="1"/>
</dbReference>
<dbReference type="EMBL" id="JBHUHV010000054">
    <property type="protein sequence ID" value="MFD2068782.1"/>
    <property type="molecule type" value="Genomic_DNA"/>
</dbReference>
<proteinExistence type="predicted"/>
<dbReference type="Proteomes" id="UP001597369">
    <property type="component" value="Unassembled WGS sequence"/>
</dbReference>
<accession>A0ABW4X2F0</accession>
<dbReference type="RefSeq" id="WP_229959268.1">
    <property type="nucleotide sequence ID" value="NZ_JAJJWI010000004.1"/>
</dbReference>
<feature type="domain" description="DUF4136" evidence="1">
    <location>
        <begin position="34"/>
        <end position="199"/>
    </location>
</feature>
<dbReference type="Pfam" id="PF13590">
    <property type="entry name" value="DUF4136"/>
    <property type="match status" value="1"/>
</dbReference>
<comment type="caution">
    <text evidence="2">The sequence shown here is derived from an EMBL/GenBank/DDBJ whole genome shotgun (WGS) entry which is preliminary data.</text>
</comment>